<comment type="caution">
    <text evidence="2">The sequence shown here is derived from an EMBL/GenBank/DDBJ whole genome shotgun (WGS) entry which is preliminary data.</text>
</comment>
<protein>
    <submittedName>
        <fullName evidence="2">Uncharacterized protein</fullName>
    </submittedName>
</protein>
<evidence type="ECO:0000256" key="1">
    <source>
        <dbReference type="SAM" id="MobiDB-lite"/>
    </source>
</evidence>
<sequence>MNAENGGLSQKGLFTIDETSSCAENQPEEPHSSQDIQNTTRTDGQEKQGETNRAPSGSSSGIGSKGSEISGHWHVTADAGRPRKQAKCTGGNAGGRG</sequence>
<gene>
    <name evidence="2" type="ORF">ElyMa_004998500</name>
</gene>
<accession>A0AAV4J9R5</accession>
<proteinExistence type="predicted"/>
<evidence type="ECO:0000313" key="2">
    <source>
        <dbReference type="EMBL" id="GFS18101.1"/>
    </source>
</evidence>
<feature type="compositionally biased region" description="Low complexity" evidence="1">
    <location>
        <begin position="56"/>
        <end position="70"/>
    </location>
</feature>
<feature type="compositionally biased region" description="Polar residues" evidence="1">
    <location>
        <begin position="33"/>
        <end position="42"/>
    </location>
</feature>
<evidence type="ECO:0000313" key="3">
    <source>
        <dbReference type="Proteomes" id="UP000762676"/>
    </source>
</evidence>
<reference evidence="2 3" key="1">
    <citation type="journal article" date="2021" name="Elife">
        <title>Chloroplast acquisition without the gene transfer in kleptoplastic sea slugs, Plakobranchus ocellatus.</title>
        <authorList>
            <person name="Maeda T."/>
            <person name="Takahashi S."/>
            <person name="Yoshida T."/>
            <person name="Shimamura S."/>
            <person name="Takaki Y."/>
            <person name="Nagai Y."/>
            <person name="Toyoda A."/>
            <person name="Suzuki Y."/>
            <person name="Arimoto A."/>
            <person name="Ishii H."/>
            <person name="Satoh N."/>
            <person name="Nishiyama T."/>
            <person name="Hasebe M."/>
            <person name="Maruyama T."/>
            <person name="Minagawa J."/>
            <person name="Obokata J."/>
            <person name="Shigenobu S."/>
        </authorList>
    </citation>
    <scope>NUCLEOTIDE SEQUENCE [LARGE SCALE GENOMIC DNA]</scope>
</reference>
<keyword evidence="3" id="KW-1185">Reference proteome</keyword>
<dbReference type="AlphaFoldDB" id="A0AAV4J9R5"/>
<organism evidence="2 3">
    <name type="scientific">Elysia marginata</name>
    <dbReference type="NCBI Taxonomy" id="1093978"/>
    <lineage>
        <taxon>Eukaryota</taxon>
        <taxon>Metazoa</taxon>
        <taxon>Spiralia</taxon>
        <taxon>Lophotrochozoa</taxon>
        <taxon>Mollusca</taxon>
        <taxon>Gastropoda</taxon>
        <taxon>Heterobranchia</taxon>
        <taxon>Euthyneura</taxon>
        <taxon>Panpulmonata</taxon>
        <taxon>Sacoglossa</taxon>
        <taxon>Placobranchoidea</taxon>
        <taxon>Plakobranchidae</taxon>
        <taxon>Elysia</taxon>
    </lineage>
</organism>
<dbReference type="Proteomes" id="UP000762676">
    <property type="component" value="Unassembled WGS sequence"/>
</dbReference>
<name>A0AAV4J9R5_9GAST</name>
<feature type="region of interest" description="Disordered" evidence="1">
    <location>
        <begin position="1"/>
        <end position="97"/>
    </location>
</feature>
<dbReference type="EMBL" id="BMAT01009997">
    <property type="protein sequence ID" value="GFS18101.1"/>
    <property type="molecule type" value="Genomic_DNA"/>
</dbReference>